<dbReference type="PANTHER" id="PTHR38436">
    <property type="entry name" value="POLYKETIDE CYCLASE SNOAL-LIKE DOMAIN"/>
    <property type="match status" value="1"/>
</dbReference>
<dbReference type="Gene3D" id="3.10.450.50">
    <property type="match status" value="1"/>
</dbReference>
<dbReference type="Proteomes" id="UP000232883">
    <property type="component" value="Chromosome"/>
</dbReference>
<dbReference type="OrthoDB" id="4774596at2"/>
<organism evidence="1 2">
    <name type="scientific">Spirosoma pollinicola</name>
    <dbReference type="NCBI Taxonomy" id="2057025"/>
    <lineage>
        <taxon>Bacteria</taxon>
        <taxon>Pseudomonadati</taxon>
        <taxon>Bacteroidota</taxon>
        <taxon>Cytophagia</taxon>
        <taxon>Cytophagales</taxon>
        <taxon>Cytophagaceae</taxon>
        <taxon>Spirosoma</taxon>
    </lineage>
</organism>
<evidence type="ECO:0000313" key="1">
    <source>
        <dbReference type="EMBL" id="AUD06066.1"/>
    </source>
</evidence>
<dbReference type="PANTHER" id="PTHR38436:SF1">
    <property type="entry name" value="ESTER CYCLASE"/>
    <property type="match status" value="1"/>
</dbReference>
<dbReference type="Pfam" id="PF07366">
    <property type="entry name" value="SnoaL"/>
    <property type="match status" value="1"/>
</dbReference>
<dbReference type="SUPFAM" id="SSF54427">
    <property type="entry name" value="NTF2-like"/>
    <property type="match status" value="1"/>
</dbReference>
<sequence>MTTQEKKQLVITFLDLMTTGQSDQFEQVLAENYHQHKPDSKDGLASIQEQTKQLESVFADVTVTIDDLVVEDDKVVGRFTWTGTQVGPFMGIPATHKRVSWSGTDWWRIEDGKLVEHWDNVEWASLMQQLQAK</sequence>
<dbReference type="RefSeq" id="WP_100992617.1">
    <property type="nucleotide sequence ID" value="NZ_CP025096.1"/>
</dbReference>
<dbReference type="KEGG" id="spir:CWM47_32010"/>
<dbReference type="GO" id="GO:0030638">
    <property type="term" value="P:polyketide metabolic process"/>
    <property type="evidence" value="ECO:0007669"/>
    <property type="project" value="InterPro"/>
</dbReference>
<evidence type="ECO:0000313" key="2">
    <source>
        <dbReference type="Proteomes" id="UP000232883"/>
    </source>
</evidence>
<dbReference type="EMBL" id="CP025096">
    <property type="protein sequence ID" value="AUD06066.1"/>
    <property type="molecule type" value="Genomic_DNA"/>
</dbReference>
<keyword evidence="2" id="KW-1185">Reference proteome</keyword>
<dbReference type="InterPro" id="IPR009959">
    <property type="entry name" value="Cyclase_SnoaL-like"/>
</dbReference>
<dbReference type="InterPro" id="IPR032710">
    <property type="entry name" value="NTF2-like_dom_sf"/>
</dbReference>
<name>A0A2K8Z866_9BACT</name>
<accession>A0A2K8Z866</accession>
<gene>
    <name evidence="1" type="ORF">CWM47_32010</name>
</gene>
<proteinExistence type="predicted"/>
<reference evidence="1 2" key="1">
    <citation type="submission" date="2017-11" db="EMBL/GenBank/DDBJ databases">
        <title>Taxonomic description and genome sequences of Spirosoma HA7 sp. nov., isolated from pollen microhabitat of Corylus avellana.</title>
        <authorList>
            <person name="Ambika Manirajan B."/>
            <person name="Suarez C."/>
            <person name="Ratering S."/>
            <person name="Geissler-Plaum R."/>
            <person name="Cardinale M."/>
            <person name="Sylvia S."/>
        </authorList>
    </citation>
    <scope>NUCLEOTIDE SEQUENCE [LARGE SCALE GENOMIC DNA]</scope>
    <source>
        <strain evidence="1 2">HA7</strain>
    </source>
</reference>
<dbReference type="AlphaFoldDB" id="A0A2K8Z866"/>
<protein>
    <submittedName>
        <fullName evidence="1">Ester cyclase</fullName>
    </submittedName>
</protein>